<organism evidence="3 4">
    <name type="scientific">Teratosphaeria nubilosa</name>
    <dbReference type="NCBI Taxonomy" id="161662"/>
    <lineage>
        <taxon>Eukaryota</taxon>
        <taxon>Fungi</taxon>
        <taxon>Dikarya</taxon>
        <taxon>Ascomycota</taxon>
        <taxon>Pezizomycotina</taxon>
        <taxon>Dothideomycetes</taxon>
        <taxon>Dothideomycetidae</taxon>
        <taxon>Mycosphaerellales</taxon>
        <taxon>Teratosphaeriaceae</taxon>
        <taxon>Teratosphaeria</taxon>
    </lineage>
</organism>
<evidence type="ECO:0000256" key="1">
    <source>
        <dbReference type="SAM" id="MobiDB-lite"/>
    </source>
</evidence>
<feature type="compositionally biased region" description="Pro residues" evidence="1">
    <location>
        <begin position="27"/>
        <end position="39"/>
    </location>
</feature>
<feature type="domain" description="Myb-like" evidence="2">
    <location>
        <begin position="497"/>
        <end position="545"/>
    </location>
</feature>
<dbReference type="Gene3D" id="1.10.10.60">
    <property type="entry name" value="Homeodomain-like"/>
    <property type="match status" value="1"/>
</dbReference>
<dbReference type="PANTHER" id="PTHR22929">
    <property type="entry name" value="RNA POLYMERASE III TRANSCRIPTION INITIATION FACTOR B"/>
    <property type="match status" value="1"/>
</dbReference>
<feature type="compositionally biased region" description="Low complexity" evidence="1">
    <location>
        <begin position="88"/>
        <end position="98"/>
    </location>
</feature>
<feature type="compositionally biased region" description="Low complexity" evidence="1">
    <location>
        <begin position="276"/>
        <end position="288"/>
    </location>
</feature>
<feature type="region of interest" description="Disordered" evidence="1">
    <location>
        <begin position="606"/>
        <end position="730"/>
    </location>
</feature>
<feature type="region of interest" description="Disordered" evidence="1">
    <location>
        <begin position="1"/>
        <end position="416"/>
    </location>
</feature>
<dbReference type="AlphaFoldDB" id="A0A6G1L283"/>
<dbReference type="InterPro" id="IPR001005">
    <property type="entry name" value="SANT/Myb"/>
</dbReference>
<reference evidence="3" key="1">
    <citation type="journal article" date="2020" name="Stud. Mycol.">
        <title>101 Dothideomycetes genomes: a test case for predicting lifestyles and emergence of pathogens.</title>
        <authorList>
            <person name="Haridas S."/>
            <person name="Albert R."/>
            <person name="Binder M."/>
            <person name="Bloem J."/>
            <person name="Labutti K."/>
            <person name="Salamov A."/>
            <person name="Andreopoulos B."/>
            <person name="Baker S."/>
            <person name="Barry K."/>
            <person name="Bills G."/>
            <person name="Bluhm B."/>
            <person name="Cannon C."/>
            <person name="Castanera R."/>
            <person name="Culley D."/>
            <person name="Daum C."/>
            <person name="Ezra D."/>
            <person name="Gonzalez J."/>
            <person name="Henrissat B."/>
            <person name="Kuo A."/>
            <person name="Liang C."/>
            <person name="Lipzen A."/>
            <person name="Lutzoni F."/>
            <person name="Magnuson J."/>
            <person name="Mondo S."/>
            <person name="Nolan M."/>
            <person name="Ohm R."/>
            <person name="Pangilinan J."/>
            <person name="Park H.-J."/>
            <person name="Ramirez L."/>
            <person name="Alfaro M."/>
            <person name="Sun H."/>
            <person name="Tritt A."/>
            <person name="Yoshinaga Y."/>
            <person name="Zwiers L.-H."/>
            <person name="Turgeon B."/>
            <person name="Goodwin S."/>
            <person name="Spatafora J."/>
            <person name="Crous P."/>
            <person name="Grigoriev I."/>
        </authorList>
    </citation>
    <scope>NUCLEOTIDE SEQUENCE</scope>
    <source>
        <strain evidence="3">CBS 116005</strain>
    </source>
</reference>
<evidence type="ECO:0000313" key="4">
    <source>
        <dbReference type="Proteomes" id="UP000799436"/>
    </source>
</evidence>
<dbReference type="SUPFAM" id="SSF46689">
    <property type="entry name" value="Homeodomain-like"/>
    <property type="match status" value="1"/>
</dbReference>
<feature type="compositionally biased region" description="Basic and acidic residues" evidence="1">
    <location>
        <begin position="326"/>
        <end position="361"/>
    </location>
</feature>
<dbReference type="OrthoDB" id="272624at2759"/>
<feature type="compositionally biased region" description="Pro residues" evidence="1">
    <location>
        <begin position="59"/>
        <end position="87"/>
    </location>
</feature>
<accession>A0A6G1L283</accession>
<protein>
    <recommendedName>
        <fullName evidence="2">Myb-like domain-containing protein</fullName>
    </recommendedName>
</protein>
<dbReference type="GO" id="GO:0070898">
    <property type="term" value="P:RNA polymerase III preinitiation complex assembly"/>
    <property type="evidence" value="ECO:0007669"/>
    <property type="project" value="TreeGrafter"/>
</dbReference>
<dbReference type="Pfam" id="PF15963">
    <property type="entry name" value="Myb_DNA-bind_7"/>
    <property type="match status" value="1"/>
</dbReference>
<feature type="compositionally biased region" description="Basic residues" evidence="1">
    <location>
        <begin position="177"/>
        <end position="186"/>
    </location>
</feature>
<feature type="compositionally biased region" description="Basic residues" evidence="1">
    <location>
        <begin position="627"/>
        <end position="644"/>
    </location>
</feature>
<dbReference type="EMBL" id="ML995867">
    <property type="protein sequence ID" value="KAF2766702.1"/>
    <property type="molecule type" value="Genomic_DNA"/>
</dbReference>
<evidence type="ECO:0000313" key="3">
    <source>
        <dbReference type="EMBL" id="KAF2766702.1"/>
    </source>
</evidence>
<feature type="compositionally biased region" description="Acidic residues" evidence="1">
    <location>
        <begin position="691"/>
        <end position="712"/>
    </location>
</feature>
<sequence>MSAVISSAVGGKKAAPKAPARRRAAPPAAPPPKPTPAPAPAASDNPVVVADNDETVAPSSPPATQPPAVPQRQPTPPPAEPRQPTPPVTQTQVQTQAQPRREPTPPVPAVQEKRVRIQEPTRDAVESRILQELPRQEPAQPQDVEDTDTSRTEQEGTTSAQAARKRKQDAAPAQRKPPAKRQKKSSARSNATVQAEVNGEGAVALSSRMQIDPALTGETQEETQSRPRSTRKPRRAPKSAAIVTEADEDMTEQQLLEAARAEKSRAGKRKGRPKKSQQQPAGGASAGAPEEEISPEELKRRQEEIERRLEAHVHNPDAVSIWQLSRDAKHGKVSNIEREMRKIDWAEVRRREQEEYDRIRAGTDQSSAQQRKKGQAGGATNGDVVETTEGADGTAEDGSGEGAEHGGNDGGEIEPPANEAMIDAAATTQGVPQFKMVNGQIVVEEDSLDVAEPTNQSDDVPVVEENNYAHRVNRGSYINARRRDPRDRIPPARRRGGWGGWSEEDTDRFYDALRSWGTDFDIISRLFEGKSRAQIKTKFNREEKFDPARINAALLGDHIEMDIESYALEAGVEKEIYTKYESMAHAEALIAESMKEREVEMQALVDQENEDRRQAELAVKAKQEAKKKAKEKKKELTKRKRGKKGAGTMGGGDPEPDEDPQPVSEAAAGEGDGGEMDADAATADGDAATADGDDDATAGGEEEYEGADEDPEGGGHYDGDDFEAMTDGGD</sequence>
<dbReference type="PANTHER" id="PTHR22929:SF0">
    <property type="entry name" value="TRANSCRIPTION FACTOR TFIIIB COMPONENT B'' HOMOLOG"/>
    <property type="match status" value="1"/>
</dbReference>
<feature type="compositionally biased region" description="Basic residues" evidence="1">
    <location>
        <begin position="266"/>
        <end position="275"/>
    </location>
</feature>
<keyword evidence="4" id="KW-1185">Reference proteome</keyword>
<dbReference type="InterPro" id="IPR039467">
    <property type="entry name" value="TFIIIB_B''_Myb"/>
</dbReference>
<dbReference type="InterPro" id="IPR009057">
    <property type="entry name" value="Homeodomain-like_sf"/>
</dbReference>
<feature type="compositionally biased region" description="Basic and acidic residues" evidence="1">
    <location>
        <begin position="111"/>
        <end position="126"/>
    </location>
</feature>
<evidence type="ECO:0000259" key="2">
    <source>
        <dbReference type="SMART" id="SM00717"/>
    </source>
</evidence>
<dbReference type="SMART" id="SM00717">
    <property type="entry name" value="SANT"/>
    <property type="match status" value="1"/>
</dbReference>
<proteinExistence type="predicted"/>
<feature type="compositionally biased region" description="Basic and acidic residues" evidence="1">
    <location>
        <begin position="610"/>
        <end position="626"/>
    </location>
</feature>
<dbReference type="GO" id="GO:0001156">
    <property type="term" value="F:TFIIIC-class transcription factor complex binding"/>
    <property type="evidence" value="ECO:0007669"/>
    <property type="project" value="TreeGrafter"/>
</dbReference>
<feature type="compositionally biased region" description="Basic and acidic residues" evidence="1">
    <location>
        <begin position="296"/>
        <end position="315"/>
    </location>
</feature>
<dbReference type="CDD" id="cd00167">
    <property type="entry name" value="SANT"/>
    <property type="match status" value="1"/>
</dbReference>
<feature type="compositionally biased region" description="Low complexity" evidence="1">
    <location>
        <begin position="679"/>
        <end position="690"/>
    </location>
</feature>
<dbReference type="Proteomes" id="UP000799436">
    <property type="component" value="Unassembled WGS sequence"/>
</dbReference>
<feature type="compositionally biased region" description="Acidic residues" evidence="1">
    <location>
        <begin position="720"/>
        <end position="730"/>
    </location>
</feature>
<dbReference type="GO" id="GO:0000126">
    <property type="term" value="C:transcription factor TFIIIB complex"/>
    <property type="evidence" value="ECO:0007669"/>
    <property type="project" value="TreeGrafter"/>
</dbReference>
<feature type="compositionally biased region" description="Basic residues" evidence="1">
    <location>
        <begin position="228"/>
        <end position="237"/>
    </location>
</feature>
<gene>
    <name evidence="3" type="ORF">EJ03DRAFT_173775</name>
</gene>
<name>A0A6G1L283_9PEZI</name>